<dbReference type="PROSITE" id="PS51257">
    <property type="entry name" value="PROKAR_LIPOPROTEIN"/>
    <property type="match status" value="1"/>
</dbReference>
<dbReference type="OrthoDB" id="3534693at2"/>
<dbReference type="RefSeq" id="WP_143021427.1">
    <property type="nucleotide sequence ID" value="NZ_CP016353.1"/>
</dbReference>
<sequence>MAKVGTRRRVRRLAVVSAVLVPLLGAGCSAGSEPAATASSPNLSAPSQNAATPSDKDSGKDIEAAYSDFWVVSLTIDDKPEETWRDELGAVMVEPQLSITLDAVRSQAQAGITVYGDVTARIVSVEVAGDAATVVDCQDASRTGQADAETGDRKTVGVERNPVNAELKRVDGQWKVAQVSFPGGTC</sequence>
<evidence type="ECO:0000313" key="4">
    <source>
        <dbReference type="Proteomes" id="UP000199494"/>
    </source>
</evidence>
<name>A0A1G6W7F9_9PSEU</name>
<feature type="compositionally biased region" description="Polar residues" evidence="1">
    <location>
        <begin position="37"/>
        <end position="52"/>
    </location>
</feature>
<evidence type="ECO:0000256" key="1">
    <source>
        <dbReference type="SAM" id="MobiDB-lite"/>
    </source>
</evidence>
<dbReference type="EMBL" id="FMZE01000010">
    <property type="protein sequence ID" value="SDD61157.1"/>
    <property type="molecule type" value="Genomic_DNA"/>
</dbReference>
<dbReference type="STRING" id="530584.SAMN05421630_110199"/>
<feature type="signal peptide" evidence="2">
    <location>
        <begin position="1"/>
        <end position="31"/>
    </location>
</feature>
<organism evidence="3 4">
    <name type="scientific">Prauserella marina</name>
    <dbReference type="NCBI Taxonomy" id="530584"/>
    <lineage>
        <taxon>Bacteria</taxon>
        <taxon>Bacillati</taxon>
        <taxon>Actinomycetota</taxon>
        <taxon>Actinomycetes</taxon>
        <taxon>Pseudonocardiales</taxon>
        <taxon>Pseudonocardiaceae</taxon>
        <taxon>Prauserella</taxon>
    </lineage>
</organism>
<proteinExistence type="predicted"/>
<feature type="region of interest" description="Disordered" evidence="1">
    <location>
        <begin position="31"/>
        <end position="58"/>
    </location>
</feature>
<dbReference type="Proteomes" id="UP000199494">
    <property type="component" value="Unassembled WGS sequence"/>
</dbReference>
<evidence type="ECO:0000256" key="2">
    <source>
        <dbReference type="SAM" id="SignalP"/>
    </source>
</evidence>
<keyword evidence="4" id="KW-1185">Reference proteome</keyword>
<reference evidence="3 4" key="1">
    <citation type="submission" date="2016-10" db="EMBL/GenBank/DDBJ databases">
        <authorList>
            <person name="de Groot N.N."/>
        </authorList>
    </citation>
    <scope>NUCLEOTIDE SEQUENCE [LARGE SCALE GENOMIC DNA]</scope>
    <source>
        <strain evidence="3 4">CGMCC 4.5506</strain>
    </source>
</reference>
<evidence type="ECO:0000313" key="3">
    <source>
        <dbReference type="EMBL" id="SDD61157.1"/>
    </source>
</evidence>
<accession>A0A1G6W7F9</accession>
<feature type="chain" id="PRO_5043758361" evidence="2">
    <location>
        <begin position="32"/>
        <end position="186"/>
    </location>
</feature>
<keyword evidence="2" id="KW-0732">Signal</keyword>
<dbReference type="AlphaFoldDB" id="A0A1G6W7F9"/>
<protein>
    <submittedName>
        <fullName evidence="3">Uncharacterized protein</fullName>
    </submittedName>
</protein>
<gene>
    <name evidence="3" type="ORF">SAMN05421630_110199</name>
</gene>